<gene>
    <name evidence="1" type="ORF">PECUL_23A044309</name>
</gene>
<reference evidence="1" key="1">
    <citation type="submission" date="2022-03" db="EMBL/GenBank/DDBJ databases">
        <authorList>
            <person name="Alioto T."/>
            <person name="Alioto T."/>
            <person name="Gomez Garrido J."/>
        </authorList>
    </citation>
    <scope>NUCLEOTIDE SEQUENCE</scope>
</reference>
<protein>
    <submittedName>
        <fullName evidence="1">Uncharacterized protein</fullName>
    </submittedName>
</protein>
<dbReference type="Gene3D" id="3.30.250.20">
    <property type="entry name" value="L1 transposable element, C-terminal domain"/>
    <property type="match status" value="1"/>
</dbReference>
<proteinExistence type="predicted"/>
<evidence type="ECO:0000313" key="1">
    <source>
        <dbReference type="EMBL" id="CAH2295243.1"/>
    </source>
</evidence>
<evidence type="ECO:0000313" key="2">
    <source>
        <dbReference type="Proteomes" id="UP001295444"/>
    </source>
</evidence>
<name>A0AAD1SDR7_PELCU</name>
<dbReference type="AlphaFoldDB" id="A0AAD1SDR7"/>
<dbReference type="Proteomes" id="UP001295444">
    <property type="component" value="Chromosome 05"/>
</dbReference>
<accession>A0AAD1SDR7</accession>
<sequence length="120" mass="14250">MLYKPEERKVSMPRDILIRFHYYSTKEAIVKYGRDNVLQFCDTELAIYQNLSPTTLQCRKEWRPAAELLRRHETQYTWGHPFKLVAVKADKIHTLMPGTDPIPFFRELIIEPSPDFTLHT</sequence>
<organism evidence="1 2">
    <name type="scientific">Pelobates cultripes</name>
    <name type="common">Western spadefoot toad</name>
    <dbReference type="NCBI Taxonomy" id="61616"/>
    <lineage>
        <taxon>Eukaryota</taxon>
        <taxon>Metazoa</taxon>
        <taxon>Chordata</taxon>
        <taxon>Craniata</taxon>
        <taxon>Vertebrata</taxon>
        <taxon>Euteleostomi</taxon>
        <taxon>Amphibia</taxon>
        <taxon>Batrachia</taxon>
        <taxon>Anura</taxon>
        <taxon>Pelobatoidea</taxon>
        <taxon>Pelobatidae</taxon>
        <taxon>Pelobates</taxon>
    </lineage>
</organism>
<dbReference type="EMBL" id="OW240916">
    <property type="protein sequence ID" value="CAH2295243.1"/>
    <property type="molecule type" value="Genomic_DNA"/>
</dbReference>
<dbReference type="InterPro" id="IPR042566">
    <property type="entry name" value="L1_C"/>
</dbReference>
<keyword evidence="2" id="KW-1185">Reference proteome</keyword>